<dbReference type="Proteomes" id="UP000315647">
    <property type="component" value="Chromosome"/>
</dbReference>
<feature type="transmembrane region" description="Helical" evidence="1">
    <location>
        <begin position="12"/>
        <end position="32"/>
    </location>
</feature>
<organism evidence="2 3">
    <name type="scientific">Gimesia panareensis</name>
    <dbReference type="NCBI Taxonomy" id="2527978"/>
    <lineage>
        <taxon>Bacteria</taxon>
        <taxon>Pseudomonadati</taxon>
        <taxon>Planctomycetota</taxon>
        <taxon>Planctomycetia</taxon>
        <taxon>Planctomycetales</taxon>
        <taxon>Planctomycetaceae</taxon>
        <taxon>Gimesia</taxon>
    </lineage>
</organism>
<keyword evidence="1" id="KW-0472">Membrane</keyword>
<evidence type="ECO:0000313" key="3">
    <source>
        <dbReference type="Proteomes" id="UP000315647"/>
    </source>
</evidence>
<protein>
    <recommendedName>
        <fullName evidence="4">Bacterial Pleckstrin homology domain-containing protein</fullName>
    </recommendedName>
</protein>
<sequence length="161" mass="17909">MSSLAIYYHRQHGPLCVLVYATAALLAGTAWYCRNEPPQPFLTWILSGSAMLVFLSAASFHHLTVADEIDRLRIRFGPIPLFQRAVLYEEIVSVEVGQTSILDGWGIHLSLRGGWVMNLWGRDCVVLKLKKGTLRVGTDDAENLAAFVKSRLPEDPEATRG</sequence>
<keyword evidence="3" id="KW-1185">Reference proteome</keyword>
<proteinExistence type="predicted"/>
<evidence type="ECO:0000256" key="1">
    <source>
        <dbReference type="SAM" id="Phobius"/>
    </source>
</evidence>
<reference evidence="2 3" key="1">
    <citation type="submission" date="2019-03" db="EMBL/GenBank/DDBJ databases">
        <title>Deep-cultivation of Planctomycetes and their phenomic and genomic characterization uncovers novel biology.</title>
        <authorList>
            <person name="Wiegand S."/>
            <person name="Jogler M."/>
            <person name="Boedeker C."/>
            <person name="Pinto D."/>
            <person name="Vollmers J."/>
            <person name="Rivas-Marin E."/>
            <person name="Kohn T."/>
            <person name="Peeters S.H."/>
            <person name="Heuer A."/>
            <person name="Rast P."/>
            <person name="Oberbeckmann S."/>
            <person name="Bunk B."/>
            <person name="Jeske O."/>
            <person name="Meyerdierks A."/>
            <person name="Storesund J.E."/>
            <person name="Kallscheuer N."/>
            <person name="Luecker S."/>
            <person name="Lage O.M."/>
            <person name="Pohl T."/>
            <person name="Merkel B.J."/>
            <person name="Hornburger P."/>
            <person name="Mueller R.-W."/>
            <person name="Bruemmer F."/>
            <person name="Labrenz M."/>
            <person name="Spormann A.M."/>
            <person name="Op den Camp H."/>
            <person name="Overmann J."/>
            <person name="Amann R."/>
            <person name="Jetten M.S.M."/>
            <person name="Mascher T."/>
            <person name="Medema M.H."/>
            <person name="Devos D.P."/>
            <person name="Kaster A.-K."/>
            <person name="Ovreas L."/>
            <person name="Rohde M."/>
            <person name="Galperin M.Y."/>
            <person name="Jogler C."/>
        </authorList>
    </citation>
    <scope>NUCLEOTIDE SEQUENCE [LARGE SCALE GENOMIC DNA]</scope>
    <source>
        <strain evidence="2 3">Enr10</strain>
    </source>
</reference>
<keyword evidence="1" id="KW-1133">Transmembrane helix</keyword>
<feature type="transmembrane region" description="Helical" evidence="1">
    <location>
        <begin position="44"/>
        <end position="65"/>
    </location>
</feature>
<accession>A0A517QC65</accession>
<evidence type="ECO:0000313" key="2">
    <source>
        <dbReference type="EMBL" id="QDT29209.1"/>
    </source>
</evidence>
<name>A0A517QC65_9PLAN</name>
<gene>
    <name evidence="2" type="ORF">Enr10x_45580</name>
</gene>
<dbReference type="RefSeq" id="WP_145451397.1">
    <property type="nucleotide sequence ID" value="NZ_CP037421.1"/>
</dbReference>
<dbReference type="AlphaFoldDB" id="A0A517QC65"/>
<dbReference type="EMBL" id="CP037421">
    <property type="protein sequence ID" value="QDT29209.1"/>
    <property type="molecule type" value="Genomic_DNA"/>
</dbReference>
<keyword evidence="1" id="KW-0812">Transmembrane</keyword>
<evidence type="ECO:0008006" key="4">
    <source>
        <dbReference type="Google" id="ProtNLM"/>
    </source>
</evidence>